<feature type="coiled-coil region" evidence="1">
    <location>
        <begin position="350"/>
        <end position="384"/>
    </location>
</feature>
<dbReference type="InterPro" id="IPR027417">
    <property type="entry name" value="P-loop_NTPase"/>
</dbReference>
<dbReference type="STRING" id="1121014.N788_07465"/>
<evidence type="ECO:0000313" key="4">
    <source>
        <dbReference type="Proteomes" id="UP000029085"/>
    </source>
</evidence>
<dbReference type="Gene3D" id="3.40.50.11010">
    <property type="match status" value="1"/>
</dbReference>
<dbReference type="RefSeq" id="WP_051924634.1">
    <property type="nucleotide sequence ID" value="NZ_AVCJ01000049.1"/>
</dbReference>
<keyword evidence="1" id="KW-0175">Coiled coil</keyword>
<dbReference type="SUPFAM" id="SSF52540">
    <property type="entry name" value="P-loop containing nucleoside triphosphate hydrolases"/>
    <property type="match status" value="1"/>
</dbReference>
<dbReference type="AlphaFoldDB" id="A0A087MFU3"/>
<dbReference type="Gene3D" id="3.90.550.10">
    <property type="entry name" value="Spore Coat Polysaccharide Biosynthesis Protein SpsA, Chain A"/>
    <property type="match status" value="1"/>
</dbReference>
<dbReference type="Proteomes" id="UP000029085">
    <property type="component" value="Unassembled WGS sequence"/>
</dbReference>
<dbReference type="Pfam" id="PF00535">
    <property type="entry name" value="Glycos_transf_2"/>
    <property type="match status" value="1"/>
</dbReference>
<name>A0A087MFU3_9GAMM</name>
<organism evidence="3 4">
    <name type="scientific">Arenimonas donghaensis DSM 18148 = HO3-R19</name>
    <dbReference type="NCBI Taxonomy" id="1121014"/>
    <lineage>
        <taxon>Bacteria</taxon>
        <taxon>Pseudomonadati</taxon>
        <taxon>Pseudomonadota</taxon>
        <taxon>Gammaproteobacteria</taxon>
        <taxon>Lysobacterales</taxon>
        <taxon>Lysobacteraceae</taxon>
        <taxon>Arenimonas</taxon>
    </lineage>
</organism>
<protein>
    <recommendedName>
        <fullName evidence="2">Glycosyltransferase 2-like domain-containing protein</fullName>
    </recommendedName>
</protein>
<dbReference type="PATRIC" id="fig|1121014.3.peg.2395"/>
<dbReference type="OrthoDB" id="9179784at2"/>
<evidence type="ECO:0000256" key="1">
    <source>
        <dbReference type="SAM" id="Coils"/>
    </source>
</evidence>
<accession>A0A087MFU3</accession>
<dbReference type="Gene3D" id="3.40.50.2000">
    <property type="entry name" value="Glycogen Phosphorylase B"/>
    <property type="match status" value="1"/>
</dbReference>
<dbReference type="InterPro" id="IPR001173">
    <property type="entry name" value="Glyco_trans_2-like"/>
</dbReference>
<gene>
    <name evidence="3" type="ORF">N788_07465</name>
</gene>
<reference evidence="3 4" key="2">
    <citation type="journal article" date="2015" name="Stand. Genomic Sci.">
        <title>High quality draft genomic sequence of Arenimonas donghaensis DSM 18148(T).</title>
        <authorList>
            <person name="Chen F."/>
            <person name="Wang H."/>
            <person name="Cao Y."/>
            <person name="Li X."/>
            <person name="Wang G."/>
        </authorList>
    </citation>
    <scope>NUCLEOTIDE SEQUENCE [LARGE SCALE GENOMIC DNA]</scope>
    <source>
        <strain evidence="3 4">HO3-R19</strain>
    </source>
</reference>
<dbReference type="SUPFAM" id="SSF53448">
    <property type="entry name" value="Nucleotide-diphospho-sugar transferases"/>
    <property type="match status" value="1"/>
</dbReference>
<reference evidence="4" key="1">
    <citation type="submission" date="2013-08" db="EMBL/GenBank/DDBJ databases">
        <title>Genome sequencing of Arenimonas donghaensis.</title>
        <authorList>
            <person name="Chen F."/>
            <person name="Wang G."/>
        </authorList>
    </citation>
    <scope>NUCLEOTIDE SEQUENCE [LARGE SCALE GENOMIC DNA]</scope>
    <source>
        <strain evidence="4">HO3-R19</strain>
    </source>
</reference>
<evidence type="ECO:0000259" key="2">
    <source>
        <dbReference type="Pfam" id="PF00535"/>
    </source>
</evidence>
<evidence type="ECO:0000313" key="3">
    <source>
        <dbReference type="EMBL" id="KFL35746.1"/>
    </source>
</evidence>
<dbReference type="Gene3D" id="3.40.50.300">
    <property type="entry name" value="P-loop containing nucleotide triphosphate hydrolases"/>
    <property type="match status" value="1"/>
</dbReference>
<comment type="caution">
    <text evidence="3">The sequence shown here is derived from an EMBL/GenBank/DDBJ whole genome shotgun (WGS) entry which is preliminary data.</text>
</comment>
<dbReference type="EMBL" id="AVCJ01000049">
    <property type="protein sequence ID" value="KFL35746.1"/>
    <property type="molecule type" value="Genomic_DNA"/>
</dbReference>
<dbReference type="InterPro" id="IPR029044">
    <property type="entry name" value="Nucleotide-diphossugar_trans"/>
</dbReference>
<dbReference type="Pfam" id="PF13692">
    <property type="entry name" value="Glyco_trans_1_4"/>
    <property type="match status" value="1"/>
</dbReference>
<feature type="domain" description="Glycosyltransferase 2-like" evidence="2">
    <location>
        <begin position="845"/>
        <end position="1020"/>
    </location>
</feature>
<dbReference type="SUPFAM" id="SSF53756">
    <property type="entry name" value="UDP-Glycosyltransferase/glycogen phosphorylase"/>
    <property type="match status" value="1"/>
</dbReference>
<dbReference type="CDD" id="cd04186">
    <property type="entry name" value="GT_2_like_c"/>
    <property type="match status" value="1"/>
</dbReference>
<proteinExistence type="predicted"/>
<dbReference type="PANTHER" id="PTHR43179">
    <property type="entry name" value="RHAMNOSYLTRANSFERASE WBBL"/>
    <property type="match status" value="1"/>
</dbReference>
<keyword evidence="4" id="KW-1185">Reference proteome</keyword>
<dbReference type="PANTHER" id="PTHR43179:SF7">
    <property type="entry name" value="RHAMNOSYLTRANSFERASE WBBL"/>
    <property type="match status" value="1"/>
</dbReference>
<sequence length="1096" mass="119179">MSTAAKKAGAGVLVLGMHRSGTSALARVLGLCGADLGARVLGASAGNQTGHWEDAVAVEIHERLLAALGLRWDDPVSLPADWLTGEAGRRAAAAVHDYLRDDRARTSLWAAKDPRLGLFAEAWERGAAGLGLPLSAVVLLRHPAEVARSLSVRDGIAPGRGLLLWLEYTLASLETAARLPHRVIGYDQLLADWRGVLATIAKLPGCDSLATPGPEASAEVSAFLDPALRHHREADDASLPEPVREVWQQLRACAQGAGSITELLPMLRARLAPVRELLQPVLEESRLERRLLWERIGRAEAPMAAAALSLPDKVGQLRELVQIQHGGLIEAISGDLRRMQDTCAAAQDHALQLSEALRAREAELAEARRELSVQQYSIDQLSEQARQLELVKASRTWRWTRPLRVLGRLLRGQLGADDQARLRTRVRGAIAKAPLISDKARASLVGRNLAEGSRAPSELPGQGELAGVTLAAAKEGLPDVFVWSVIDWHFRIQRPQHLARALAGKGHRVFYVSNHFHDAAEPGFRVEPLDDSGRLFQVHLNLAGRPPIYFGMPADDQVEALRADLARLLAWTGTQAGVSLVQHPYWLSLARAVPAARVVYDCMDHHGGFENNAPAILDAEARLVADADLVVVTSGWLEAELGPRARAVAMVRNAGEYAFFHQRPDKVFADGQGRRVIGYYGAIAEWFDLDLVRAVAQAQPDALVLLVGNDTAGAGEALADLANVRLTGEVPYADLPYWLHGFDVCLLPFKVIPLTLATNPVKVYEYLAAGKPVVSVDLPEMAQFDGLVRVAGDPAAFVAAVGAALADGPGEGAAARQAFAASQTWEHRAETFDRALAELNEPLVSVVVLTYNNLAFTQACLASIEAHSDYGNLEVIVVDNASSDGSPEWLRQWAEAPSPAGHQRRLILNEDNLGFSAGNNVGLRAARGEFLVLLNNDTYVTPGWVRGLCNHLRADPGLGLLGPVTNNIGNEAKLDIGYDGMDEMLEKAALHTRAHPGQRRPLRTAAFFCVAMRRDVYQRVGDMDEDFGVGFFEDDDYCRRVEQAGLSVACAEDVFVHHHLSASFDALKAETKRELFDANRAIYEKKWGPWTPHVYR</sequence>